<feature type="domain" description="PAC" evidence="7">
    <location>
        <begin position="325"/>
        <end position="379"/>
    </location>
</feature>
<dbReference type="Gene3D" id="3.20.20.450">
    <property type="entry name" value="EAL domain"/>
    <property type="match status" value="1"/>
</dbReference>
<evidence type="ECO:0000256" key="2">
    <source>
        <dbReference type="ARBA" id="ARBA00022777"/>
    </source>
</evidence>
<dbReference type="SMART" id="SM00086">
    <property type="entry name" value="PAC"/>
    <property type="match status" value="1"/>
</dbReference>
<feature type="domain" description="GGDEF" evidence="9">
    <location>
        <begin position="582"/>
        <end position="714"/>
    </location>
</feature>
<dbReference type="InterPro" id="IPR003018">
    <property type="entry name" value="GAF"/>
</dbReference>
<dbReference type="Gene3D" id="3.40.50.2300">
    <property type="match status" value="1"/>
</dbReference>
<dbReference type="SMART" id="SM00091">
    <property type="entry name" value="PAS"/>
    <property type="match status" value="2"/>
</dbReference>
<dbReference type="InterPro" id="IPR001610">
    <property type="entry name" value="PAC"/>
</dbReference>
<evidence type="ECO:0000256" key="4">
    <source>
        <dbReference type="SAM" id="MobiDB-lite"/>
    </source>
</evidence>
<dbReference type="SMART" id="SM00267">
    <property type="entry name" value="GGDEF"/>
    <property type="match status" value="1"/>
</dbReference>
<dbReference type="CDD" id="cd00156">
    <property type="entry name" value="REC"/>
    <property type="match status" value="1"/>
</dbReference>
<dbReference type="Pfam" id="PF13188">
    <property type="entry name" value="PAS_8"/>
    <property type="match status" value="1"/>
</dbReference>
<feature type="domain" description="Response regulatory" evidence="5">
    <location>
        <begin position="14"/>
        <end position="130"/>
    </location>
</feature>
<feature type="domain" description="EAL" evidence="8">
    <location>
        <begin position="722"/>
        <end position="975"/>
    </location>
</feature>
<dbReference type="InterPro" id="IPR001633">
    <property type="entry name" value="EAL_dom"/>
</dbReference>
<evidence type="ECO:0000256" key="3">
    <source>
        <dbReference type="PROSITE-ProRule" id="PRU00169"/>
    </source>
</evidence>
<keyword evidence="3" id="KW-0597">Phosphoprotein</keyword>
<dbReference type="InterPro" id="IPR029787">
    <property type="entry name" value="Nucleotide_cyclase"/>
</dbReference>
<evidence type="ECO:0000259" key="9">
    <source>
        <dbReference type="PROSITE" id="PS50887"/>
    </source>
</evidence>
<feature type="domain" description="PAS" evidence="6">
    <location>
        <begin position="244"/>
        <end position="300"/>
    </location>
</feature>
<feature type="modified residue" description="4-aspartylphosphate" evidence="3">
    <location>
        <position position="68"/>
    </location>
</feature>
<dbReference type="SUPFAM" id="SSF55785">
    <property type="entry name" value="PYP-like sensor domain (PAS domain)"/>
    <property type="match status" value="2"/>
</dbReference>
<dbReference type="PROSITE" id="PS50113">
    <property type="entry name" value="PAC"/>
    <property type="match status" value="1"/>
</dbReference>
<dbReference type="PANTHER" id="PTHR44757:SF2">
    <property type="entry name" value="BIOFILM ARCHITECTURE MAINTENANCE PROTEIN MBAA"/>
    <property type="match status" value="1"/>
</dbReference>
<evidence type="ECO:0000259" key="6">
    <source>
        <dbReference type="PROSITE" id="PS50112"/>
    </source>
</evidence>
<organism evidence="10 11">
    <name type="scientific">Deinococcus sedimenti</name>
    <dbReference type="NCBI Taxonomy" id="1867090"/>
    <lineage>
        <taxon>Bacteria</taxon>
        <taxon>Thermotogati</taxon>
        <taxon>Deinococcota</taxon>
        <taxon>Deinococci</taxon>
        <taxon>Deinococcales</taxon>
        <taxon>Deinococcaceae</taxon>
        <taxon>Deinococcus</taxon>
    </lineage>
</organism>
<dbReference type="InterPro" id="IPR029016">
    <property type="entry name" value="GAF-like_dom_sf"/>
</dbReference>
<dbReference type="CDD" id="cd01949">
    <property type="entry name" value="GGDEF"/>
    <property type="match status" value="1"/>
</dbReference>
<dbReference type="SUPFAM" id="SSF55781">
    <property type="entry name" value="GAF domain-like"/>
    <property type="match status" value="1"/>
</dbReference>
<dbReference type="SMART" id="SM00448">
    <property type="entry name" value="REC"/>
    <property type="match status" value="1"/>
</dbReference>
<dbReference type="InterPro" id="IPR001789">
    <property type="entry name" value="Sig_transdc_resp-reg_receiver"/>
</dbReference>
<dbReference type="SMART" id="SM00052">
    <property type="entry name" value="EAL"/>
    <property type="match status" value="1"/>
</dbReference>
<feature type="region of interest" description="Disordered" evidence="4">
    <location>
        <begin position="978"/>
        <end position="998"/>
    </location>
</feature>
<dbReference type="PROSITE" id="PS50887">
    <property type="entry name" value="GGDEF"/>
    <property type="match status" value="1"/>
</dbReference>
<dbReference type="CDD" id="cd01948">
    <property type="entry name" value="EAL"/>
    <property type="match status" value="1"/>
</dbReference>
<evidence type="ECO:0000256" key="1">
    <source>
        <dbReference type="ARBA" id="ARBA00022679"/>
    </source>
</evidence>
<dbReference type="PROSITE" id="PS50110">
    <property type="entry name" value="RESPONSE_REGULATORY"/>
    <property type="match status" value="1"/>
</dbReference>
<dbReference type="InterPro" id="IPR035919">
    <property type="entry name" value="EAL_sf"/>
</dbReference>
<dbReference type="InterPro" id="IPR011006">
    <property type="entry name" value="CheY-like_superfamily"/>
</dbReference>
<evidence type="ECO:0000259" key="5">
    <source>
        <dbReference type="PROSITE" id="PS50110"/>
    </source>
</evidence>
<dbReference type="InterPro" id="IPR000160">
    <property type="entry name" value="GGDEF_dom"/>
</dbReference>
<dbReference type="InterPro" id="IPR035965">
    <property type="entry name" value="PAS-like_dom_sf"/>
</dbReference>
<evidence type="ECO:0000313" key="11">
    <source>
        <dbReference type="Proteomes" id="UP000644548"/>
    </source>
</evidence>
<dbReference type="PROSITE" id="PS50112">
    <property type="entry name" value="PAS"/>
    <property type="match status" value="2"/>
</dbReference>
<dbReference type="SUPFAM" id="SSF52172">
    <property type="entry name" value="CheY-like"/>
    <property type="match status" value="1"/>
</dbReference>
<accession>A0ABQ2S6B9</accession>
<proteinExistence type="predicted"/>
<dbReference type="Pfam" id="PF00563">
    <property type="entry name" value="EAL"/>
    <property type="match status" value="1"/>
</dbReference>
<dbReference type="SUPFAM" id="SSF55073">
    <property type="entry name" value="Nucleotide cyclase"/>
    <property type="match status" value="1"/>
</dbReference>
<dbReference type="PROSITE" id="PS50883">
    <property type="entry name" value="EAL"/>
    <property type="match status" value="1"/>
</dbReference>
<comment type="caution">
    <text evidence="10">The sequence shown here is derived from an EMBL/GenBank/DDBJ whole genome shotgun (WGS) entry which is preliminary data.</text>
</comment>
<dbReference type="SUPFAM" id="SSF141868">
    <property type="entry name" value="EAL domain-like"/>
    <property type="match status" value="1"/>
</dbReference>
<evidence type="ECO:0000259" key="8">
    <source>
        <dbReference type="PROSITE" id="PS50883"/>
    </source>
</evidence>
<dbReference type="SMART" id="SM00065">
    <property type="entry name" value="GAF"/>
    <property type="match status" value="1"/>
</dbReference>
<reference evidence="11" key="1">
    <citation type="journal article" date="2019" name="Int. J. Syst. Evol. Microbiol.">
        <title>The Global Catalogue of Microorganisms (GCM) 10K type strain sequencing project: providing services to taxonomists for standard genome sequencing and annotation.</title>
        <authorList>
            <consortium name="The Broad Institute Genomics Platform"/>
            <consortium name="The Broad Institute Genome Sequencing Center for Infectious Disease"/>
            <person name="Wu L."/>
            <person name="Ma J."/>
        </authorList>
    </citation>
    <scope>NUCLEOTIDE SEQUENCE [LARGE SCALE GENOMIC DNA]</scope>
    <source>
        <strain evidence="11">JCM 31405</strain>
    </source>
</reference>
<dbReference type="InterPro" id="IPR052155">
    <property type="entry name" value="Biofilm_reg_signaling"/>
</dbReference>
<dbReference type="Pfam" id="PF13185">
    <property type="entry name" value="GAF_2"/>
    <property type="match status" value="1"/>
</dbReference>
<dbReference type="CDD" id="cd00130">
    <property type="entry name" value="PAS"/>
    <property type="match status" value="1"/>
</dbReference>
<evidence type="ECO:0000313" key="10">
    <source>
        <dbReference type="EMBL" id="GGR92574.1"/>
    </source>
</evidence>
<dbReference type="InterPro" id="IPR043128">
    <property type="entry name" value="Rev_trsase/Diguanyl_cyclase"/>
</dbReference>
<name>A0ABQ2S6B9_9DEIO</name>
<evidence type="ECO:0000259" key="7">
    <source>
        <dbReference type="PROSITE" id="PS50113"/>
    </source>
</evidence>
<dbReference type="NCBIfam" id="TIGR00229">
    <property type="entry name" value="sensory_box"/>
    <property type="match status" value="1"/>
</dbReference>
<dbReference type="Gene3D" id="3.30.450.20">
    <property type="entry name" value="PAS domain"/>
    <property type="match status" value="2"/>
</dbReference>
<keyword evidence="2" id="KW-0418">Kinase</keyword>
<dbReference type="EMBL" id="BMQN01000003">
    <property type="protein sequence ID" value="GGR92574.1"/>
    <property type="molecule type" value="Genomic_DNA"/>
</dbReference>
<dbReference type="Pfam" id="PF00990">
    <property type="entry name" value="GGDEF"/>
    <property type="match status" value="1"/>
</dbReference>
<dbReference type="RefSeq" id="WP_189072965.1">
    <property type="nucleotide sequence ID" value="NZ_BMQN01000003.1"/>
</dbReference>
<dbReference type="PANTHER" id="PTHR44757">
    <property type="entry name" value="DIGUANYLATE CYCLASE DGCP"/>
    <property type="match status" value="1"/>
</dbReference>
<keyword evidence="11" id="KW-1185">Reference proteome</keyword>
<dbReference type="Proteomes" id="UP000644548">
    <property type="component" value="Unassembled WGS sequence"/>
</dbReference>
<dbReference type="InterPro" id="IPR000700">
    <property type="entry name" value="PAS-assoc_C"/>
</dbReference>
<dbReference type="Gene3D" id="3.30.70.270">
    <property type="match status" value="1"/>
</dbReference>
<dbReference type="Pfam" id="PF00072">
    <property type="entry name" value="Response_reg"/>
    <property type="match status" value="1"/>
</dbReference>
<gene>
    <name evidence="10" type="ORF">GCM10008960_19360</name>
</gene>
<sequence length="998" mass="110176">MTPPTDTEAPADLSVLIVDDSPEDAELYLRLLRRGNPRTVRIHHCPLGEDGLAWLRAAATPPDCILLDYNLPDMTGVEFLRDHHPPCAVVLLTGAAGEQIAVDALQAGAQDYLNKGSLSAELLQRGVDRAVEKFRLQRELQASRERMAAVLSSLDDAVMALDHDCELMYVNEEAERQLGARVYHPLPGWLCRTSLHLAVEEVLASGERRSVDLSDETGRWFDGRVHHSPGGVTIVLRDVTRARHERERLRLLESVAVSAQDAVVIAEANPSLYPGPRVVYVNAAFTRATGYTPDEIIGQTPRILQGPDTDRAVLARISDRLRRWRKVNETVLNYRKDGTPIWVNLSIVPVADERGWYTHWVSVQRDVTADVRRTQFEEARRNVLELTSAGRPIEDVLDGLCQLLALSFPTRAPTAWLKHDQQLTLAASSAVLPAEVREYITAQRRTIDLTEPVGVTQTAVRTGQPVIIENIADSTEVRMGDLLLRNDLRSLWVLPICSADGQDTLGVFTLFSVHTGAPTASEQRSLHDILEFAATLLDRRAAQQQLQRMALFDGLTGLPNRALYLEHLRRALSETHRAAGSAQLAVGMLDLNRFKHVNDTLGHTAGDELLRQVGVRLRRALRPSDVLARMGGDEFTLLLPFTNRERFETGIKRRIDDVFHEPFMVSGQPLFMSCSLGLTFAPVQGQEAEVLLSQADMAMYDAKRAGRTVATFDPHATKGTPVISLESDLHTALTGQEFELHYQGLFQAGARHPVAAEALLRWRHPTRGLISPADFIPLAESTGLIVPIGAWVLCEAARQAARWQATHPGLRVNVNLSARQFWAPDLLQHVTDALNASRLNPALLTLEITESVLLDVPNAAETLEQLHGLGVHLSLDDFGTGYSSLSYLHRLPLHGLKIDRSFVHDLGEGTGAAAKIVRAIILMAHALKLHVTVEGLEREVQVAFVEAVEGDYLQGYFLARPLPGPAFEQQVLGWPAPDPAQLTHRPDVPASSGSPHTH</sequence>
<dbReference type="NCBIfam" id="TIGR00254">
    <property type="entry name" value="GGDEF"/>
    <property type="match status" value="1"/>
</dbReference>
<protein>
    <submittedName>
        <fullName evidence="10">GGDEF domain-containing protein</fullName>
    </submittedName>
</protein>
<dbReference type="Gene3D" id="3.30.450.40">
    <property type="match status" value="1"/>
</dbReference>
<dbReference type="InterPro" id="IPR000014">
    <property type="entry name" value="PAS"/>
</dbReference>
<keyword evidence="1" id="KW-0808">Transferase</keyword>
<dbReference type="Pfam" id="PF13426">
    <property type="entry name" value="PAS_9"/>
    <property type="match status" value="1"/>
</dbReference>
<feature type="domain" description="PAS" evidence="6">
    <location>
        <begin position="143"/>
        <end position="179"/>
    </location>
</feature>